<accession>A0A160TAS0</accession>
<name>A0A160TAS0_9CHLR</name>
<sequence>MSTTPILIPNIVVELSFDQLVAAAQQLGSEEKKELIRAIALVDLDAELMRLIDELTAQPPVDDITDEEIMAEIRAVRQSRPQ</sequence>
<reference evidence="1" key="1">
    <citation type="submission" date="2016-01" db="EMBL/GenBank/DDBJ databases">
        <authorList>
            <person name="Mcilroy J.S."/>
            <person name="Karst M S."/>
            <person name="Albertsen M."/>
        </authorList>
    </citation>
    <scope>NUCLEOTIDE SEQUENCE</scope>
    <source>
        <strain evidence="1">Cfx-K</strain>
    </source>
</reference>
<dbReference type="EMBL" id="LN890656">
    <property type="protein sequence ID" value="CUS06210.1"/>
    <property type="molecule type" value="Genomic_DNA"/>
</dbReference>
<gene>
    <name evidence="1" type="ORF">CFX0092_B0676</name>
</gene>
<keyword evidence="2" id="KW-1185">Reference proteome</keyword>
<dbReference type="Proteomes" id="UP000215027">
    <property type="component" value="Chromosome II"/>
</dbReference>
<dbReference type="OrthoDB" id="488680at2"/>
<evidence type="ECO:0000313" key="1">
    <source>
        <dbReference type="EMBL" id="CUS06210.1"/>
    </source>
</evidence>
<protein>
    <submittedName>
        <fullName evidence="1">Uncharacterized protein</fullName>
    </submittedName>
</protein>
<organism evidence="1 2">
    <name type="scientific">Candidatus Promineifilum breve</name>
    <dbReference type="NCBI Taxonomy" id="1806508"/>
    <lineage>
        <taxon>Bacteria</taxon>
        <taxon>Bacillati</taxon>
        <taxon>Chloroflexota</taxon>
        <taxon>Ardenticatenia</taxon>
        <taxon>Candidatus Promineifilales</taxon>
        <taxon>Candidatus Promineifilaceae</taxon>
        <taxon>Candidatus Promineifilum</taxon>
    </lineage>
</organism>
<dbReference type="KEGG" id="pbf:CFX0092_B0676"/>
<dbReference type="RefSeq" id="WP_095045516.1">
    <property type="nucleotide sequence ID" value="NZ_LN890656.1"/>
</dbReference>
<dbReference type="AlphaFoldDB" id="A0A160TAS0"/>
<evidence type="ECO:0000313" key="2">
    <source>
        <dbReference type="Proteomes" id="UP000215027"/>
    </source>
</evidence>
<proteinExistence type="predicted"/>